<gene>
    <name evidence="1" type="ORF">MNEG_10517</name>
</gene>
<evidence type="ECO:0000313" key="2">
    <source>
        <dbReference type="Proteomes" id="UP000054498"/>
    </source>
</evidence>
<sequence>MAAELAAAPPDDLSRLQGEYADDWDKPFTLSPEEEASFRALLPTEVPGRPGVLAAHSVAAQDLDALRPSALADLNRELDRRVASFGIHPGRQGLSDAEFLAAMKQLESRRAEAAQLLPPERQDDAEVLRLALALHAYNALKAAQAAAGGAAPASPPVLVSAAAPPAAPAPVAAAVAVGGGEGLAPVRVPAGLPQGGKQNAFEVVQPSNLAKFWVVGGSQLDSCE</sequence>
<evidence type="ECO:0000313" key="1">
    <source>
        <dbReference type="EMBL" id="KIY97442.1"/>
    </source>
</evidence>
<keyword evidence="2" id="KW-1185">Reference proteome</keyword>
<dbReference type="AlphaFoldDB" id="A0A0D2JCN9"/>
<dbReference type="KEGG" id="mng:MNEG_10517"/>
<reference evidence="1 2" key="1">
    <citation type="journal article" date="2013" name="BMC Genomics">
        <title>Reconstruction of the lipid metabolism for the microalga Monoraphidium neglectum from its genome sequence reveals characteristics suitable for biofuel production.</title>
        <authorList>
            <person name="Bogen C."/>
            <person name="Al-Dilaimi A."/>
            <person name="Albersmeier A."/>
            <person name="Wichmann J."/>
            <person name="Grundmann M."/>
            <person name="Rupp O."/>
            <person name="Lauersen K.J."/>
            <person name="Blifernez-Klassen O."/>
            <person name="Kalinowski J."/>
            <person name="Goesmann A."/>
            <person name="Mussgnug J.H."/>
            <person name="Kruse O."/>
        </authorList>
    </citation>
    <scope>NUCLEOTIDE SEQUENCE [LARGE SCALE GENOMIC DNA]</scope>
    <source>
        <strain evidence="1 2">SAG 48.87</strain>
    </source>
</reference>
<organism evidence="1 2">
    <name type="scientific">Monoraphidium neglectum</name>
    <dbReference type="NCBI Taxonomy" id="145388"/>
    <lineage>
        <taxon>Eukaryota</taxon>
        <taxon>Viridiplantae</taxon>
        <taxon>Chlorophyta</taxon>
        <taxon>core chlorophytes</taxon>
        <taxon>Chlorophyceae</taxon>
        <taxon>CS clade</taxon>
        <taxon>Sphaeropleales</taxon>
        <taxon>Selenastraceae</taxon>
        <taxon>Monoraphidium</taxon>
    </lineage>
</organism>
<dbReference type="RefSeq" id="XP_013896462.1">
    <property type="nucleotide sequence ID" value="XM_014041008.1"/>
</dbReference>
<dbReference type="OrthoDB" id="10651337at2759"/>
<dbReference type="Proteomes" id="UP000054498">
    <property type="component" value="Unassembled WGS sequence"/>
</dbReference>
<dbReference type="EMBL" id="KK102569">
    <property type="protein sequence ID" value="KIY97442.1"/>
    <property type="molecule type" value="Genomic_DNA"/>
</dbReference>
<accession>A0A0D2JCN9</accession>
<protein>
    <submittedName>
        <fullName evidence="1">Uncharacterized protein</fullName>
    </submittedName>
</protein>
<dbReference type="GeneID" id="25727687"/>
<name>A0A0D2JCN9_9CHLO</name>
<proteinExistence type="predicted"/>